<evidence type="ECO:0000313" key="1">
    <source>
        <dbReference type="EMBL" id="GBL70671.1"/>
    </source>
</evidence>
<dbReference type="AlphaFoldDB" id="A0A4Y1ZWB7"/>
<name>A0A4Y1ZWB7_ARAVE</name>
<reference evidence="1 2" key="1">
    <citation type="journal article" date="2019" name="Sci. Rep.">
        <title>Orb-weaving spider Araneus ventricosus genome elucidates the spidroin gene catalogue.</title>
        <authorList>
            <person name="Kono N."/>
            <person name="Nakamura H."/>
            <person name="Ohtoshi R."/>
            <person name="Moran D.A.P."/>
            <person name="Shinohara A."/>
            <person name="Yoshida Y."/>
            <person name="Fujiwara M."/>
            <person name="Mori M."/>
            <person name="Tomita M."/>
            <person name="Arakawa K."/>
        </authorList>
    </citation>
    <scope>NUCLEOTIDE SEQUENCE [LARGE SCALE GENOMIC DNA]</scope>
</reference>
<comment type="caution">
    <text evidence="1">The sequence shown here is derived from an EMBL/GenBank/DDBJ whole genome shotgun (WGS) entry which is preliminary data.</text>
</comment>
<organism evidence="1 2">
    <name type="scientific">Araneus ventricosus</name>
    <name type="common">Orbweaver spider</name>
    <name type="synonym">Epeira ventricosa</name>
    <dbReference type="NCBI Taxonomy" id="182803"/>
    <lineage>
        <taxon>Eukaryota</taxon>
        <taxon>Metazoa</taxon>
        <taxon>Ecdysozoa</taxon>
        <taxon>Arthropoda</taxon>
        <taxon>Chelicerata</taxon>
        <taxon>Arachnida</taxon>
        <taxon>Araneae</taxon>
        <taxon>Araneomorphae</taxon>
        <taxon>Entelegynae</taxon>
        <taxon>Araneoidea</taxon>
        <taxon>Araneidae</taxon>
        <taxon>Araneus</taxon>
    </lineage>
</organism>
<evidence type="ECO:0000313" key="2">
    <source>
        <dbReference type="Proteomes" id="UP000499080"/>
    </source>
</evidence>
<dbReference type="Proteomes" id="UP000499080">
    <property type="component" value="Unassembled WGS sequence"/>
</dbReference>
<accession>A0A4Y1ZWB7</accession>
<gene>
    <name evidence="1" type="ORF">AVEN_158513_1</name>
</gene>
<proteinExistence type="predicted"/>
<keyword evidence="2" id="KW-1185">Reference proteome</keyword>
<protein>
    <submittedName>
        <fullName evidence="1">Uncharacterized protein</fullName>
    </submittedName>
</protein>
<dbReference type="EMBL" id="BGPR01078492">
    <property type="protein sequence ID" value="GBL70671.1"/>
    <property type="molecule type" value="Genomic_DNA"/>
</dbReference>
<sequence length="94" mass="10538">MSKRITNDLSDIAVLGCVNVHQAGNRFSTILQLMNMCTRPFPEIGAEPVVGVYYQTALSSFNPLSRSVPADRTPNFTLFSTFKFNYKWKIIGFG</sequence>